<evidence type="ECO:0000256" key="1">
    <source>
        <dbReference type="ARBA" id="ARBA00005104"/>
    </source>
</evidence>
<dbReference type="Pfam" id="PF01872">
    <property type="entry name" value="RibD_C"/>
    <property type="match status" value="1"/>
</dbReference>
<dbReference type="Proteomes" id="UP000320876">
    <property type="component" value="Unassembled WGS sequence"/>
</dbReference>
<dbReference type="GO" id="GO:0009231">
    <property type="term" value="P:riboflavin biosynthetic process"/>
    <property type="evidence" value="ECO:0007669"/>
    <property type="project" value="InterPro"/>
</dbReference>
<proteinExistence type="predicted"/>
<keyword evidence="6" id="KW-1185">Reference proteome</keyword>
<dbReference type="GO" id="GO:0008703">
    <property type="term" value="F:5-amino-6-(5-phosphoribosylamino)uracil reductase activity"/>
    <property type="evidence" value="ECO:0007669"/>
    <property type="project" value="InterPro"/>
</dbReference>
<keyword evidence="2" id="KW-0521">NADP</keyword>
<evidence type="ECO:0000313" key="5">
    <source>
        <dbReference type="EMBL" id="TQI93686.1"/>
    </source>
</evidence>
<gene>
    <name evidence="5" type="ORF">FB471_5826</name>
</gene>
<dbReference type="InterPro" id="IPR002734">
    <property type="entry name" value="RibDG_C"/>
</dbReference>
<dbReference type="PANTHER" id="PTHR38011">
    <property type="entry name" value="DIHYDROFOLATE REDUCTASE FAMILY PROTEIN (AFU_ORTHOLOGUE AFUA_8G06820)"/>
    <property type="match status" value="1"/>
</dbReference>
<feature type="domain" description="Bacterial bifunctional deaminase-reductase C-terminal" evidence="4">
    <location>
        <begin position="5"/>
        <end position="208"/>
    </location>
</feature>
<dbReference type="OrthoDB" id="9800865at2"/>
<dbReference type="EMBL" id="VFML01000002">
    <property type="protein sequence ID" value="TQI93686.1"/>
    <property type="molecule type" value="Genomic_DNA"/>
</dbReference>
<dbReference type="PANTHER" id="PTHR38011:SF7">
    <property type="entry name" value="2,5-DIAMINO-6-RIBOSYLAMINO-4(3H)-PYRIMIDINONE 5'-PHOSPHATE REDUCTASE"/>
    <property type="match status" value="1"/>
</dbReference>
<sequence>MTPRPYVLLSVAVSLDGYIDDGSATRLMLSNEQDVERMHRVRAGVDAILVGANTVRTDDPRLTVRFGVPADPVKVTITAGGRLDPSARFFTTGDAGKLVYTPTSVAPAVRDRLGGVATVIGAGDPLDPRRVLADLAARNVERLMVEGGGAIHTMFLTEGLADELQLVCAPFFVGDPEAPRFVRPGTFPQDAEHPLTLAEVRRLGDVVLLRYLSPGGKEDEA</sequence>
<dbReference type="InterPro" id="IPR024072">
    <property type="entry name" value="DHFR-like_dom_sf"/>
</dbReference>
<protein>
    <submittedName>
        <fullName evidence="5">5-amino-6-(5-phosphoribosylamino)uracil reductase</fullName>
    </submittedName>
</protein>
<keyword evidence="3" id="KW-0560">Oxidoreductase</keyword>
<dbReference type="InterPro" id="IPR050765">
    <property type="entry name" value="Riboflavin_Biosynth_HTPR"/>
</dbReference>
<evidence type="ECO:0000256" key="3">
    <source>
        <dbReference type="ARBA" id="ARBA00023002"/>
    </source>
</evidence>
<dbReference type="AlphaFoldDB" id="A0A542CS95"/>
<organism evidence="5 6">
    <name type="scientific">Amycolatopsis cihanbeyliensis</name>
    <dbReference type="NCBI Taxonomy" id="1128664"/>
    <lineage>
        <taxon>Bacteria</taxon>
        <taxon>Bacillati</taxon>
        <taxon>Actinomycetota</taxon>
        <taxon>Actinomycetes</taxon>
        <taxon>Pseudonocardiales</taxon>
        <taxon>Pseudonocardiaceae</taxon>
        <taxon>Amycolatopsis</taxon>
    </lineage>
</organism>
<evidence type="ECO:0000256" key="2">
    <source>
        <dbReference type="ARBA" id="ARBA00022857"/>
    </source>
</evidence>
<name>A0A542CS95_AMYCI</name>
<evidence type="ECO:0000259" key="4">
    <source>
        <dbReference type="Pfam" id="PF01872"/>
    </source>
</evidence>
<evidence type="ECO:0000313" key="6">
    <source>
        <dbReference type="Proteomes" id="UP000320876"/>
    </source>
</evidence>
<accession>A0A542CS95</accession>
<reference evidence="5 6" key="1">
    <citation type="submission" date="2019-06" db="EMBL/GenBank/DDBJ databases">
        <title>Sequencing the genomes of 1000 actinobacteria strains.</title>
        <authorList>
            <person name="Klenk H.-P."/>
        </authorList>
    </citation>
    <scope>NUCLEOTIDE SEQUENCE [LARGE SCALE GENOMIC DNA]</scope>
    <source>
        <strain evidence="5 6">DSM 45679</strain>
    </source>
</reference>
<comment type="caution">
    <text evidence="5">The sequence shown here is derived from an EMBL/GenBank/DDBJ whole genome shotgun (WGS) entry which is preliminary data.</text>
</comment>
<dbReference type="Gene3D" id="3.40.430.10">
    <property type="entry name" value="Dihydrofolate Reductase, subunit A"/>
    <property type="match status" value="1"/>
</dbReference>
<dbReference type="RefSeq" id="WP_142002706.1">
    <property type="nucleotide sequence ID" value="NZ_VFML01000002.1"/>
</dbReference>
<comment type="pathway">
    <text evidence="1">Cofactor biosynthesis; riboflavin biosynthesis.</text>
</comment>
<dbReference type="SUPFAM" id="SSF53597">
    <property type="entry name" value="Dihydrofolate reductase-like"/>
    <property type="match status" value="1"/>
</dbReference>